<gene>
    <name evidence="2" type="ORF">OSB04_001471</name>
</gene>
<dbReference type="PANTHER" id="PTHR31476">
    <property type="entry name" value="PROTEIN WHAT'S THIS FACTOR 1 HOMOLOG, CHLOROPLASTIC"/>
    <property type="match status" value="1"/>
</dbReference>
<dbReference type="Pfam" id="PF11955">
    <property type="entry name" value="PORR"/>
    <property type="match status" value="1"/>
</dbReference>
<name>A0AA38WSP6_9ASTR</name>
<protein>
    <recommendedName>
        <fullName evidence="1">PORR domain-containing protein</fullName>
    </recommendedName>
</protein>
<dbReference type="InterPro" id="IPR021099">
    <property type="entry name" value="PORR_domain"/>
</dbReference>
<dbReference type="Proteomes" id="UP001172457">
    <property type="component" value="Chromosome 1"/>
</dbReference>
<evidence type="ECO:0000313" key="3">
    <source>
        <dbReference type="Proteomes" id="UP001172457"/>
    </source>
</evidence>
<dbReference type="GO" id="GO:0003723">
    <property type="term" value="F:RNA binding"/>
    <property type="evidence" value="ECO:0007669"/>
    <property type="project" value="InterPro"/>
</dbReference>
<evidence type="ECO:0000313" key="2">
    <source>
        <dbReference type="EMBL" id="KAJ9565505.1"/>
    </source>
</evidence>
<dbReference type="PANTHER" id="PTHR31476:SF5">
    <property type="entry name" value="UBIQUITIN CARBOXYL-TERMINAL HYDROLASE FAMILY PROTEIN"/>
    <property type="match status" value="1"/>
</dbReference>
<dbReference type="AlphaFoldDB" id="A0AA38WSP6"/>
<dbReference type="EMBL" id="JARYMX010000001">
    <property type="protein sequence ID" value="KAJ9565505.1"/>
    <property type="molecule type" value="Genomic_DNA"/>
</dbReference>
<feature type="domain" description="PORR" evidence="1">
    <location>
        <begin position="30"/>
        <end position="346"/>
    </location>
</feature>
<dbReference type="InterPro" id="IPR045040">
    <property type="entry name" value="PORR_fam"/>
</dbReference>
<sequence length="929" mass="107485">MQNPKISACMICFPLWRLRLLRRFSLWSMKKDPDLEASLTRNRRWIVNNQIKNIILQCPDQVASVTFLQKKFKTLDLQGKALNWLKKYPCCFEIHLENDEYLCRLTKKMLCLVEEEESVKDMQETVFVERLAKILMMVSNHRLNVSKLNELKRYLGLPDDYLIKIIPKHLDMFRVVNYGGRKSSMEIELTSWKPDLAVSVIERIAQKQGCKPSFPCSLPPTWVKSWERFREFDSYPYISPYVDPRGLEEGSRELEKRTIGLVHELLSLTLWKKASIIKLGHFKREFRLPEKLNVLLLKHPGIFYVSNKYQIYTVLLREGYRGSELLDKDPLVVVKEKFGELMQEGLHEYNRRHHMLNLEKQRKRGMIAMKQGKKDPVNELSDEDGTGDGDLGGIFDPEERKRFTKFSLKIRPQVHHLLRLELMVSTSIKKVYLIVLLLDLLQEWQPKCKLKTFSRGIPDHIGPRLILGNFWAEARLLKHAAWVEAPVPPECVPGRTVHTNGWEAVLEELSEMGRCHFILRVEMTTESSVGESWKQMENDQRTMKWQHWETETIYKHVHSGPCVTLGGRQLSRKTYNFGPSRSGRLRELMTLIIQDDFNVISFNVQQPVNNLMLMSVSQLLPSFYPYITELYLNTFESKPSIFKTEEPYYISFFMDKTLESAKGNPSVRVMRQLLVDLDELPQELRIVALNGQPKDDVAPPRHIFVDLCFHQKDMEAFKEQCKVLGSASVAASAGDRLKNLGFDNSSTTLMCIGGKKVEFPGKSLYALGRSWFKEGFTTKDKIYIDTERKENLLDCSNGMAPDGEPIISFPKGDKDKEKINDDDKDALVAKELLRDFVMQAKARASMAKKKGKMVQKEVHLAPTPTRANGVQKEVRLGPNPVNRVQKKVRFAPTPPPHHAKGIRTKRFVQKFRSLKEIMATTKRMPDISE</sequence>
<evidence type="ECO:0000259" key="1">
    <source>
        <dbReference type="Pfam" id="PF11955"/>
    </source>
</evidence>
<organism evidence="2 3">
    <name type="scientific">Centaurea solstitialis</name>
    <name type="common">yellow star-thistle</name>
    <dbReference type="NCBI Taxonomy" id="347529"/>
    <lineage>
        <taxon>Eukaryota</taxon>
        <taxon>Viridiplantae</taxon>
        <taxon>Streptophyta</taxon>
        <taxon>Embryophyta</taxon>
        <taxon>Tracheophyta</taxon>
        <taxon>Spermatophyta</taxon>
        <taxon>Magnoliopsida</taxon>
        <taxon>eudicotyledons</taxon>
        <taxon>Gunneridae</taxon>
        <taxon>Pentapetalae</taxon>
        <taxon>asterids</taxon>
        <taxon>campanulids</taxon>
        <taxon>Asterales</taxon>
        <taxon>Asteraceae</taxon>
        <taxon>Carduoideae</taxon>
        <taxon>Cardueae</taxon>
        <taxon>Centaureinae</taxon>
        <taxon>Centaurea</taxon>
    </lineage>
</organism>
<proteinExistence type="predicted"/>
<reference evidence="2" key="1">
    <citation type="submission" date="2023-03" db="EMBL/GenBank/DDBJ databases">
        <title>Chromosome-scale reference genome and RAD-based genetic map of yellow starthistle (Centaurea solstitialis) reveal putative structural variation and QTLs associated with invader traits.</title>
        <authorList>
            <person name="Reatini B."/>
            <person name="Cang F.A."/>
            <person name="Jiang Q."/>
            <person name="Mckibben M.T.W."/>
            <person name="Barker M.S."/>
            <person name="Rieseberg L.H."/>
            <person name="Dlugosch K.M."/>
        </authorList>
    </citation>
    <scope>NUCLEOTIDE SEQUENCE</scope>
    <source>
        <strain evidence="2">CAN-66</strain>
        <tissue evidence="2">Leaf</tissue>
    </source>
</reference>
<accession>A0AA38WSP6</accession>
<keyword evidence="3" id="KW-1185">Reference proteome</keyword>
<comment type="caution">
    <text evidence="2">The sequence shown here is derived from an EMBL/GenBank/DDBJ whole genome shotgun (WGS) entry which is preliminary data.</text>
</comment>